<keyword evidence="1" id="KW-1003">Cell membrane</keyword>
<evidence type="ECO:0000256" key="5">
    <source>
        <dbReference type="ARBA" id="ARBA00023211"/>
    </source>
</evidence>
<feature type="transmembrane region" description="Helical" evidence="6">
    <location>
        <begin position="342"/>
        <end position="360"/>
    </location>
</feature>
<keyword evidence="4 6" id="KW-0472">Membrane</keyword>
<accession>A0A0F9UWZ5</accession>
<gene>
    <name evidence="8" type="ORF">LCGC14_0478600</name>
</gene>
<dbReference type="PANTHER" id="PTHR34990">
    <property type="entry name" value="UDP-2,3-DIACYLGLUCOSAMINE HYDROLASE-RELATED"/>
    <property type="match status" value="1"/>
</dbReference>
<keyword evidence="3" id="KW-0479">Metal-binding</keyword>
<dbReference type="InterPro" id="IPR029052">
    <property type="entry name" value="Metallo-depent_PP-like"/>
</dbReference>
<keyword evidence="2" id="KW-0997">Cell inner membrane</keyword>
<protein>
    <recommendedName>
        <fullName evidence="7">Calcineurin-like phosphoesterase domain-containing protein</fullName>
    </recommendedName>
</protein>
<dbReference type="PANTHER" id="PTHR34990:SF2">
    <property type="entry name" value="BLL8164 PROTEIN"/>
    <property type="match status" value="1"/>
</dbReference>
<evidence type="ECO:0000256" key="2">
    <source>
        <dbReference type="ARBA" id="ARBA00022519"/>
    </source>
</evidence>
<evidence type="ECO:0000313" key="8">
    <source>
        <dbReference type="EMBL" id="KKN65721.1"/>
    </source>
</evidence>
<feature type="transmembrane region" description="Helical" evidence="6">
    <location>
        <begin position="318"/>
        <end position="336"/>
    </location>
</feature>
<feature type="domain" description="Calcineurin-like phosphoesterase" evidence="7">
    <location>
        <begin position="5"/>
        <end position="181"/>
    </location>
</feature>
<dbReference type="SUPFAM" id="SSF56300">
    <property type="entry name" value="Metallo-dependent phosphatases"/>
    <property type="match status" value="1"/>
</dbReference>
<dbReference type="Pfam" id="PF00149">
    <property type="entry name" value="Metallophos"/>
    <property type="match status" value="1"/>
</dbReference>
<keyword evidence="6" id="KW-0812">Transmembrane</keyword>
<dbReference type="GO" id="GO:0046872">
    <property type="term" value="F:metal ion binding"/>
    <property type="evidence" value="ECO:0007669"/>
    <property type="project" value="UniProtKB-KW"/>
</dbReference>
<dbReference type="GO" id="GO:0016020">
    <property type="term" value="C:membrane"/>
    <property type="evidence" value="ECO:0007669"/>
    <property type="project" value="GOC"/>
</dbReference>
<evidence type="ECO:0000256" key="6">
    <source>
        <dbReference type="SAM" id="Phobius"/>
    </source>
</evidence>
<dbReference type="AlphaFoldDB" id="A0A0F9UWZ5"/>
<evidence type="ECO:0000256" key="1">
    <source>
        <dbReference type="ARBA" id="ARBA00022475"/>
    </source>
</evidence>
<reference evidence="8" key="1">
    <citation type="journal article" date="2015" name="Nature">
        <title>Complex archaea that bridge the gap between prokaryotes and eukaryotes.</title>
        <authorList>
            <person name="Spang A."/>
            <person name="Saw J.H."/>
            <person name="Jorgensen S.L."/>
            <person name="Zaremba-Niedzwiedzka K."/>
            <person name="Martijn J."/>
            <person name="Lind A.E."/>
            <person name="van Eijk R."/>
            <person name="Schleper C."/>
            <person name="Guy L."/>
            <person name="Ettema T.J."/>
        </authorList>
    </citation>
    <scope>NUCLEOTIDE SEQUENCE</scope>
</reference>
<feature type="transmembrane region" description="Helical" evidence="6">
    <location>
        <begin position="241"/>
        <end position="258"/>
    </location>
</feature>
<dbReference type="EMBL" id="LAZR01000517">
    <property type="protein sequence ID" value="KKN65721.1"/>
    <property type="molecule type" value="Genomic_DNA"/>
</dbReference>
<dbReference type="GO" id="GO:0009245">
    <property type="term" value="P:lipid A biosynthetic process"/>
    <property type="evidence" value="ECO:0007669"/>
    <property type="project" value="TreeGrafter"/>
</dbReference>
<dbReference type="InterPro" id="IPR004843">
    <property type="entry name" value="Calcineurin-like_PHP"/>
</dbReference>
<name>A0A0F9UWZ5_9ZZZZ</name>
<organism evidence="8">
    <name type="scientific">marine sediment metagenome</name>
    <dbReference type="NCBI Taxonomy" id="412755"/>
    <lineage>
        <taxon>unclassified sequences</taxon>
        <taxon>metagenomes</taxon>
        <taxon>ecological metagenomes</taxon>
    </lineage>
</organism>
<evidence type="ECO:0000256" key="4">
    <source>
        <dbReference type="ARBA" id="ARBA00023136"/>
    </source>
</evidence>
<evidence type="ECO:0000256" key="3">
    <source>
        <dbReference type="ARBA" id="ARBA00022723"/>
    </source>
</evidence>
<comment type="caution">
    <text evidence="8">The sequence shown here is derived from an EMBL/GenBank/DDBJ whole genome shotgun (WGS) entry which is preliminary data.</text>
</comment>
<dbReference type="GO" id="GO:0008758">
    <property type="term" value="F:UDP-2,3-diacylglucosamine hydrolase activity"/>
    <property type="evidence" value="ECO:0007669"/>
    <property type="project" value="TreeGrafter"/>
</dbReference>
<keyword evidence="6" id="KW-1133">Transmembrane helix</keyword>
<sequence>MRNTIVVSDLHLTEAQTIDERRPLWMSYKRKEFFIDNDFADFLRHLDSNIPGEIELVLNGDTFDFDTVLALPDKEVGWLAEHRGLGSEEWMSLFKMDVIIDDHPTWFDAVKNFIANGNKIVFIVGNHDVELYWPSVQKRIHVALGSNVPSARFCNWFYISEEDSYISHGHQYDPSCVVKDTINPLIQVNGQPYIRIPFGNLAARFMLNGIGWLNPHCPSNYIKNISEYFKLFLRYLRAQPLMVWSWFWSAVVTLVISLRDHWKPPMMDPLLVEEKVSGIAKCSNATPMMVRQLRALQVPSVCTNPINIFRELWLDRGLLLLGLLYLAWQIILHINIAIAISMGWVIIPFIVLLPALMVYASSIKLKVFGEPLLTDKRAEYIAKITKTRRVIFSHTHAPEQLIIGRTEYINSGSWAPAFSEPECKNKINKQIFVWIKPAQNEREAKVYIWPNGD</sequence>
<dbReference type="InterPro" id="IPR043461">
    <property type="entry name" value="LpxH-like"/>
</dbReference>
<proteinExistence type="predicted"/>
<evidence type="ECO:0000259" key="7">
    <source>
        <dbReference type="Pfam" id="PF00149"/>
    </source>
</evidence>
<keyword evidence="5" id="KW-0464">Manganese</keyword>